<evidence type="ECO:0000313" key="2">
    <source>
        <dbReference type="Proteomes" id="UP000268093"/>
    </source>
</evidence>
<dbReference type="EMBL" id="RBNI01003305">
    <property type="protein sequence ID" value="RUP48481.1"/>
    <property type="molecule type" value="Genomic_DNA"/>
</dbReference>
<reference evidence="1 2" key="1">
    <citation type="journal article" date="2018" name="New Phytol.">
        <title>Phylogenomics of Endogonaceae and evolution of mycorrhizas within Mucoromycota.</title>
        <authorList>
            <person name="Chang Y."/>
            <person name="Desiro A."/>
            <person name="Na H."/>
            <person name="Sandor L."/>
            <person name="Lipzen A."/>
            <person name="Clum A."/>
            <person name="Barry K."/>
            <person name="Grigoriev I.V."/>
            <person name="Martin F.M."/>
            <person name="Stajich J.E."/>
            <person name="Smith M.E."/>
            <person name="Bonito G."/>
            <person name="Spatafora J.W."/>
        </authorList>
    </citation>
    <scope>NUCLEOTIDE SEQUENCE [LARGE SCALE GENOMIC DNA]</scope>
    <source>
        <strain evidence="1 2">GMNB39</strain>
    </source>
</reference>
<accession>A0A433DCA5</accession>
<gene>
    <name evidence="1" type="ORF">BC936DRAFT_144500</name>
</gene>
<dbReference type="Proteomes" id="UP000268093">
    <property type="component" value="Unassembled WGS sequence"/>
</dbReference>
<protein>
    <submittedName>
        <fullName evidence="1">Uncharacterized protein</fullName>
    </submittedName>
</protein>
<evidence type="ECO:0000313" key="1">
    <source>
        <dbReference type="EMBL" id="RUP48481.1"/>
    </source>
</evidence>
<dbReference type="AlphaFoldDB" id="A0A433DCA5"/>
<comment type="caution">
    <text evidence="1">The sequence shown here is derived from an EMBL/GenBank/DDBJ whole genome shotgun (WGS) entry which is preliminary data.</text>
</comment>
<proteinExistence type="predicted"/>
<name>A0A433DCA5_9FUNG</name>
<keyword evidence="2" id="KW-1185">Reference proteome</keyword>
<organism evidence="1 2">
    <name type="scientific">Jimgerdemannia flammicorona</name>
    <dbReference type="NCBI Taxonomy" id="994334"/>
    <lineage>
        <taxon>Eukaryota</taxon>
        <taxon>Fungi</taxon>
        <taxon>Fungi incertae sedis</taxon>
        <taxon>Mucoromycota</taxon>
        <taxon>Mucoromycotina</taxon>
        <taxon>Endogonomycetes</taxon>
        <taxon>Endogonales</taxon>
        <taxon>Endogonaceae</taxon>
        <taxon>Jimgerdemannia</taxon>
    </lineage>
</organism>
<sequence length="90" mass="10694">MTNVSDEYEFYERMASVQRTALRPPIRDDCQVICPPIKPVSRFLSSWRSVVFFTKRRYPVQILIDIFGGLTCRVHEYLFFDIVYNHSSLQ</sequence>